<dbReference type="EMBL" id="JASAXT010000001">
    <property type="protein sequence ID" value="MDP8147483.1"/>
    <property type="molecule type" value="Genomic_DNA"/>
</dbReference>
<dbReference type="AlphaFoldDB" id="A0AAW8CI72"/>
<organism evidence="2 3">
    <name type="scientific">Phocoenobacter atlanticus subsp. atlanticus</name>
    <dbReference type="NCBI Taxonomy" id="3061285"/>
    <lineage>
        <taxon>Bacteria</taxon>
        <taxon>Pseudomonadati</taxon>
        <taxon>Pseudomonadota</taxon>
        <taxon>Gammaproteobacteria</taxon>
        <taxon>Pasteurellales</taxon>
        <taxon>Pasteurellaceae</taxon>
        <taxon>Phocoenobacter</taxon>
        <taxon>Phocoenobacter atlanticus</taxon>
    </lineage>
</organism>
<protein>
    <recommendedName>
        <fullName evidence="4">Lipoprotein</fullName>
    </recommendedName>
</protein>
<dbReference type="Proteomes" id="UP001226020">
    <property type="component" value="Unassembled WGS sequence"/>
</dbReference>
<accession>A0AAW8CI72</accession>
<evidence type="ECO:0000313" key="3">
    <source>
        <dbReference type="Proteomes" id="UP001226020"/>
    </source>
</evidence>
<feature type="chain" id="PRO_5043443200" description="Lipoprotein" evidence="1">
    <location>
        <begin position="22"/>
        <end position="391"/>
    </location>
</feature>
<name>A0AAW8CI72_9PAST</name>
<keyword evidence="3" id="KW-1185">Reference proteome</keyword>
<keyword evidence="1" id="KW-0732">Signal</keyword>
<comment type="caution">
    <text evidence="2">The sequence shown here is derived from an EMBL/GenBank/DDBJ whole genome shotgun (WGS) entry which is preliminary data.</text>
</comment>
<sequence length="391" mass="43857">MNKFTLSLSLFVLMISTSIFANNGIITTIPDNLGNIYNSKNFNRYTKVTTPNGGSIHIVAQSHLTDEQIIRCRNVLQHYLTDYKGSKYGSDKSAVANKMAENNAILVLLNGQDDGSNPVGKEVTGQPLYQNEIQVEGSDWYMNQNYDHRDATFEEILHFIHDNGIGVDGNDDFLGVLPKYQANIRTAQKNGLAKNLWGRGSENKNWVKELANENSLTQEYLASVVDSYYGLWGAWKEGKGGMWGIYTAKTREDIKSKDPMGYALMNKQFFHSYLTYNARIDANLKGNFSLKFDPSKPYTHHSRYLKDVTLLGKNDNSVTVNELDNDITGNAGNNVVIFSGKSAEYKIIKNKNKNKSKSKIIVEDKVSGRDGSNTLSGIEKLQFKDKTVNLK</sequence>
<gene>
    <name evidence="2" type="ORF">QJU57_00105</name>
</gene>
<dbReference type="RefSeq" id="WP_306350473.1">
    <property type="nucleotide sequence ID" value="NZ_JASAWV010000001.1"/>
</dbReference>
<reference evidence="2 3" key="1">
    <citation type="journal article" date="2023" name="Front. Microbiol.">
        <title>Phylogeography and host specificity of Pasteurellaceae pathogenic to sea-farmed fish in the north-east Atlantic.</title>
        <authorList>
            <person name="Gulla S."/>
            <person name="Colquhoun D.J."/>
            <person name="Olsen A.B."/>
            <person name="Spilsberg B."/>
            <person name="Lagesen K."/>
            <person name="Aakesson C.P."/>
            <person name="Strom S."/>
            <person name="Manji F."/>
            <person name="Birkbeck T.H."/>
            <person name="Nilsen H.K."/>
        </authorList>
    </citation>
    <scope>NUCLEOTIDE SEQUENCE [LARGE SCALE GENOMIC DNA]</scope>
    <source>
        <strain evidence="2 3">NVIB3131</strain>
    </source>
</reference>
<evidence type="ECO:0000256" key="1">
    <source>
        <dbReference type="SAM" id="SignalP"/>
    </source>
</evidence>
<evidence type="ECO:0000313" key="2">
    <source>
        <dbReference type="EMBL" id="MDP8147483.1"/>
    </source>
</evidence>
<feature type="signal peptide" evidence="1">
    <location>
        <begin position="1"/>
        <end position="21"/>
    </location>
</feature>
<proteinExistence type="predicted"/>
<evidence type="ECO:0008006" key="4">
    <source>
        <dbReference type="Google" id="ProtNLM"/>
    </source>
</evidence>